<organism evidence="3 4">
    <name type="scientific">Candidatus Blautia stercorigallinarum</name>
    <dbReference type="NCBI Taxonomy" id="2838501"/>
    <lineage>
        <taxon>Bacteria</taxon>
        <taxon>Bacillati</taxon>
        <taxon>Bacillota</taxon>
        <taxon>Clostridia</taxon>
        <taxon>Lachnospirales</taxon>
        <taxon>Lachnospiraceae</taxon>
        <taxon>Blautia</taxon>
    </lineage>
</organism>
<dbReference type="InterPro" id="IPR036890">
    <property type="entry name" value="HATPase_C_sf"/>
</dbReference>
<feature type="transmembrane region" description="Helical" evidence="1">
    <location>
        <begin position="164"/>
        <end position="186"/>
    </location>
</feature>
<name>A0A9D1PC34_9FIRM</name>
<evidence type="ECO:0000259" key="2">
    <source>
        <dbReference type="Pfam" id="PF14501"/>
    </source>
</evidence>
<accession>A0A9D1PC34</accession>
<dbReference type="GO" id="GO:0042802">
    <property type="term" value="F:identical protein binding"/>
    <property type="evidence" value="ECO:0007669"/>
    <property type="project" value="TreeGrafter"/>
</dbReference>
<dbReference type="SUPFAM" id="SSF55874">
    <property type="entry name" value="ATPase domain of HSP90 chaperone/DNA topoisomerase II/histidine kinase"/>
    <property type="match status" value="1"/>
</dbReference>
<proteinExistence type="predicted"/>
<evidence type="ECO:0000313" key="3">
    <source>
        <dbReference type="EMBL" id="HIV38388.1"/>
    </source>
</evidence>
<evidence type="ECO:0000256" key="1">
    <source>
        <dbReference type="SAM" id="Phobius"/>
    </source>
</evidence>
<protein>
    <submittedName>
        <fullName evidence="3">GHKL domain-containing protein</fullName>
    </submittedName>
</protein>
<gene>
    <name evidence="3" type="ORF">H9747_05215</name>
</gene>
<dbReference type="Gene3D" id="3.30.565.10">
    <property type="entry name" value="Histidine kinase-like ATPase, C-terminal domain"/>
    <property type="match status" value="1"/>
</dbReference>
<feature type="transmembrane region" description="Helical" evidence="1">
    <location>
        <begin position="12"/>
        <end position="34"/>
    </location>
</feature>
<dbReference type="AlphaFoldDB" id="A0A9D1PC34"/>
<keyword evidence="1" id="KW-1133">Transmembrane helix</keyword>
<evidence type="ECO:0000313" key="4">
    <source>
        <dbReference type="Proteomes" id="UP000886814"/>
    </source>
</evidence>
<feature type="transmembrane region" description="Helical" evidence="1">
    <location>
        <begin position="40"/>
        <end position="62"/>
    </location>
</feature>
<dbReference type="InterPro" id="IPR032834">
    <property type="entry name" value="NatK-like_C"/>
</dbReference>
<dbReference type="Proteomes" id="UP000886814">
    <property type="component" value="Unassembled WGS sequence"/>
</dbReference>
<reference evidence="3" key="2">
    <citation type="submission" date="2021-04" db="EMBL/GenBank/DDBJ databases">
        <authorList>
            <person name="Gilroy R."/>
        </authorList>
    </citation>
    <scope>NUCLEOTIDE SEQUENCE</scope>
    <source>
        <strain evidence="3">CHK195-9823</strain>
    </source>
</reference>
<dbReference type="EMBL" id="DXIQ01000031">
    <property type="protein sequence ID" value="HIV38388.1"/>
    <property type="molecule type" value="Genomic_DNA"/>
</dbReference>
<dbReference type="Pfam" id="PF14501">
    <property type="entry name" value="HATPase_c_5"/>
    <property type="match status" value="1"/>
</dbReference>
<sequence length="433" mass="49774">MNFQFAALALNFMFDIFLYAVTLCVFTALLNRIFGKPGPYLKWIQGGLFLAGIFLLILFDLISIQGSRFYELSMAEVPLCLFLLLSYSGSRQKKLFFAFSLFTLTVFYLFCLNDLTNLLHHGLNRYLPFYQIQLFYHIFLWLILFLCQKLSGSFEENIFLPPSLWGFLFGISGALLLIALGFLPLVVSSSIGYNRKMFLHLGLMLLLLGLNYCLFALYKRFYLYGAKAREAALTRQQLEYQEKYYREYLHTTGEIRRLRHDMRNHLRTAAALYAQGKGQELENYLETSQKELTDYENFVMTGNPCLDTVLNLKLQEARQKNICCLTQLTVPENCVFLDFSDTVTIFGNLLDNAVASSMDFLAPGAPVPEIRLSLIYQEGNLLLHMDNPCRAGQKPPYGIGMKNVESRVEKYQGTLVTEVREGRYYTDILLYGS</sequence>
<feature type="transmembrane region" description="Helical" evidence="1">
    <location>
        <begin position="134"/>
        <end position="152"/>
    </location>
</feature>
<dbReference type="PANTHER" id="PTHR40448">
    <property type="entry name" value="TWO-COMPONENT SENSOR HISTIDINE KINASE"/>
    <property type="match status" value="1"/>
</dbReference>
<keyword evidence="1" id="KW-0472">Membrane</keyword>
<dbReference type="PANTHER" id="PTHR40448:SF1">
    <property type="entry name" value="TWO-COMPONENT SENSOR HISTIDINE KINASE"/>
    <property type="match status" value="1"/>
</dbReference>
<reference evidence="3" key="1">
    <citation type="journal article" date="2021" name="PeerJ">
        <title>Extensive microbial diversity within the chicken gut microbiome revealed by metagenomics and culture.</title>
        <authorList>
            <person name="Gilroy R."/>
            <person name="Ravi A."/>
            <person name="Getino M."/>
            <person name="Pursley I."/>
            <person name="Horton D.L."/>
            <person name="Alikhan N.F."/>
            <person name="Baker D."/>
            <person name="Gharbi K."/>
            <person name="Hall N."/>
            <person name="Watson M."/>
            <person name="Adriaenssens E.M."/>
            <person name="Foster-Nyarko E."/>
            <person name="Jarju S."/>
            <person name="Secka A."/>
            <person name="Antonio M."/>
            <person name="Oren A."/>
            <person name="Chaudhuri R.R."/>
            <person name="La Ragione R."/>
            <person name="Hildebrand F."/>
            <person name="Pallen M.J."/>
        </authorList>
    </citation>
    <scope>NUCLEOTIDE SEQUENCE</scope>
    <source>
        <strain evidence="3">CHK195-9823</strain>
    </source>
</reference>
<feature type="transmembrane region" description="Helical" evidence="1">
    <location>
        <begin position="95"/>
        <end position="113"/>
    </location>
</feature>
<keyword evidence="1" id="KW-0812">Transmembrane</keyword>
<feature type="transmembrane region" description="Helical" evidence="1">
    <location>
        <begin position="198"/>
        <end position="218"/>
    </location>
</feature>
<comment type="caution">
    <text evidence="3">The sequence shown here is derived from an EMBL/GenBank/DDBJ whole genome shotgun (WGS) entry which is preliminary data.</text>
</comment>
<feature type="domain" description="Sensor histidine kinase NatK-like C-terminal" evidence="2">
    <location>
        <begin position="339"/>
        <end position="430"/>
    </location>
</feature>